<dbReference type="InterPro" id="IPR010319">
    <property type="entry name" value="Transglutaminase-like_Cys_pept"/>
</dbReference>
<gene>
    <name evidence="1" type="ORF">R0135_07585</name>
</gene>
<dbReference type="RefSeq" id="WP_407349654.1">
    <property type="nucleotide sequence ID" value="NZ_CP136864.1"/>
</dbReference>
<accession>A0ABZ0I6X3</accession>
<dbReference type="Pfam" id="PF06035">
    <property type="entry name" value="Peptidase_C93"/>
    <property type="match status" value="1"/>
</dbReference>
<keyword evidence="2" id="KW-1185">Reference proteome</keyword>
<evidence type="ECO:0000313" key="2">
    <source>
        <dbReference type="Proteomes" id="UP001626537"/>
    </source>
</evidence>
<name>A0ABZ0I6X3_9GAMM</name>
<dbReference type="EMBL" id="CP136864">
    <property type="protein sequence ID" value="WOJ95021.1"/>
    <property type="molecule type" value="Genomic_DNA"/>
</dbReference>
<dbReference type="Gene3D" id="3.10.620.30">
    <property type="match status" value="1"/>
</dbReference>
<sequence length="230" mass="25422">MPINTQGWRLLSLTLCFVAFLGFVRGAALSDSIEFETLRKAAVTRFGADAVASVSDWEKFIAGSGSAPVLTQLSATNDFFNGRLRWATDEEIYGVEDYWATPLETLGSGEADCEDFTIAKYITLLALGVDPKSLRLVYVKAFRPGGLNQAHMVLAWYENPTAVPLILDNINTAVLPAVNRQDLTPIFSFNADDLWISGANDPSSANPQLRISRWRQVLERIANEGFRATW</sequence>
<protein>
    <submittedName>
        <fullName evidence="1">Transglutaminase-like cysteine peptidase</fullName>
    </submittedName>
</protein>
<dbReference type="PANTHER" id="PTHR39327:SF1">
    <property type="entry name" value="BLR5470 PROTEIN"/>
    <property type="match status" value="1"/>
</dbReference>
<proteinExistence type="predicted"/>
<evidence type="ECO:0000313" key="1">
    <source>
        <dbReference type="EMBL" id="WOJ95021.1"/>
    </source>
</evidence>
<dbReference type="Proteomes" id="UP001626537">
    <property type="component" value="Chromosome"/>
</dbReference>
<organism evidence="1 2">
    <name type="scientific">Congregibacter variabilis</name>
    <dbReference type="NCBI Taxonomy" id="3081200"/>
    <lineage>
        <taxon>Bacteria</taxon>
        <taxon>Pseudomonadati</taxon>
        <taxon>Pseudomonadota</taxon>
        <taxon>Gammaproteobacteria</taxon>
        <taxon>Cellvibrionales</taxon>
        <taxon>Halieaceae</taxon>
        <taxon>Congregibacter</taxon>
    </lineage>
</organism>
<reference evidence="1 2" key="1">
    <citation type="submission" date="2023-10" db="EMBL/GenBank/DDBJ databases">
        <title>Two novel species belonging to the OM43/NOR5 clade.</title>
        <authorList>
            <person name="Park M."/>
        </authorList>
    </citation>
    <scope>NUCLEOTIDE SEQUENCE [LARGE SCALE GENOMIC DNA]</scope>
    <source>
        <strain evidence="1 2">IMCC43200</strain>
    </source>
</reference>
<dbReference type="PANTHER" id="PTHR39327">
    <property type="match status" value="1"/>
</dbReference>